<proteinExistence type="predicted"/>
<dbReference type="EMBL" id="BMAV01002350">
    <property type="protein sequence ID" value="GFY41203.1"/>
    <property type="molecule type" value="Genomic_DNA"/>
</dbReference>
<comment type="caution">
    <text evidence="1">The sequence shown here is derived from an EMBL/GenBank/DDBJ whole genome shotgun (WGS) entry which is preliminary data.</text>
</comment>
<gene>
    <name evidence="1" type="ORF">TNIN_53891</name>
</gene>
<dbReference type="OrthoDB" id="10495290at2759"/>
<keyword evidence="2" id="KW-1185">Reference proteome</keyword>
<reference evidence="1" key="1">
    <citation type="submission" date="2020-08" db="EMBL/GenBank/DDBJ databases">
        <title>Multicomponent nature underlies the extraordinary mechanical properties of spider dragline silk.</title>
        <authorList>
            <person name="Kono N."/>
            <person name="Nakamura H."/>
            <person name="Mori M."/>
            <person name="Yoshida Y."/>
            <person name="Ohtoshi R."/>
            <person name="Malay A.D."/>
            <person name="Moran D.A.P."/>
            <person name="Tomita M."/>
            <person name="Numata K."/>
            <person name="Arakawa K."/>
        </authorList>
    </citation>
    <scope>NUCLEOTIDE SEQUENCE</scope>
</reference>
<dbReference type="AlphaFoldDB" id="A0A8X6WTS1"/>
<evidence type="ECO:0000313" key="1">
    <source>
        <dbReference type="EMBL" id="GFY41203.1"/>
    </source>
</evidence>
<accession>A0A8X6WTS1</accession>
<sequence>MPIVTRKLSKSLCAETCRMSQYCKLFEGCGQRDSKVIAADLLRRPQYNLWNPVSLIDFKKIARVTFPYLWSHSRPDAGVYRIIRNALFPFLRSDSYSLLSFFLDKYFTGFLPFEGDLCLSCCFLEIGLLFHWIEEIWSLAIDFPPLCCSTRSPASSVLFQSGVVD</sequence>
<name>A0A8X6WTS1_9ARAC</name>
<organism evidence="1 2">
    <name type="scientific">Trichonephila inaurata madagascariensis</name>
    <dbReference type="NCBI Taxonomy" id="2747483"/>
    <lineage>
        <taxon>Eukaryota</taxon>
        <taxon>Metazoa</taxon>
        <taxon>Ecdysozoa</taxon>
        <taxon>Arthropoda</taxon>
        <taxon>Chelicerata</taxon>
        <taxon>Arachnida</taxon>
        <taxon>Araneae</taxon>
        <taxon>Araneomorphae</taxon>
        <taxon>Entelegynae</taxon>
        <taxon>Araneoidea</taxon>
        <taxon>Nephilidae</taxon>
        <taxon>Trichonephila</taxon>
        <taxon>Trichonephila inaurata</taxon>
    </lineage>
</organism>
<protein>
    <submittedName>
        <fullName evidence="1">Uncharacterized protein</fullName>
    </submittedName>
</protein>
<dbReference type="Proteomes" id="UP000886998">
    <property type="component" value="Unassembled WGS sequence"/>
</dbReference>
<evidence type="ECO:0000313" key="2">
    <source>
        <dbReference type="Proteomes" id="UP000886998"/>
    </source>
</evidence>